<dbReference type="HOGENOM" id="CLU_2901499_0_0_9"/>
<name>D4LCP7_RUMC1</name>
<protein>
    <submittedName>
        <fullName evidence="1">Uncharacterized protein</fullName>
    </submittedName>
</protein>
<dbReference type="AlphaFoldDB" id="D4LCP7"/>
<dbReference type="EMBL" id="FP929052">
    <property type="protein sequence ID" value="CBL17392.1"/>
    <property type="molecule type" value="Genomic_DNA"/>
</dbReference>
<reference evidence="1" key="1">
    <citation type="submission" date="2010-03" db="EMBL/GenBank/DDBJ databases">
        <title>The genome sequence of Ruminococcus sp. 18P13.</title>
        <authorList>
            <consortium name="metaHIT consortium -- http://www.metahit.eu/"/>
            <person name="Pajon A."/>
            <person name="Turner K."/>
            <person name="Parkhill J."/>
            <person name="Bernalier A."/>
        </authorList>
    </citation>
    <scope>NUCLEOTIDE SEQUENCE [LARGE SCALE GENOMIC DNA]</scope>
    <source>
        <strain evidence="1">Type strain: 18P13</strain>
    </source>
</reference>
<sequence length="62" mass="6891">MIVNIFCCEKGLGIPNLRSRQNAANHFSEKNFLGSPEKELCSGLAVKVADFAQYWSGARILF</sequence>
<evidence type="ECO:0000313" key="2">
    <source>
        <dbReference type="Proteomes" id="UP000007054"/>
    </source>
</evidence>
<keyword evidence="2" id="KW-1185">Reference proteome</keyword>
<organism evidence="1 2">
    <name type="scientific">Ruminococcus champanellensis (strain DSM 18848 / JCM 17042 / KCTC 15320 / 18P13)</name>
    <dbReference type="NCBI Taxonomy" id="213810"/>
    <lineage>
        <taxon>Bacteria</taxon>
        <taxon>Bacillati</taxon>
        <taxon>Bacillota</taxon>
        <taxon>Clostridia</taxon>
        <taxon>Eubacteriales</taxon>
        <taxon>Oscillospiraceae</taxon>
        <taxon>Ruminococcus</taxon>
    </lineage>
</organism>
<dbReference type="STRING" id="213810.RUM_12600"/>
<evidence type="ECO:0000313" key="1">
    <source>
        <dbReference type="EMBL" id="CBL17392.1"/>
    </source>
</evidence>
<accession>D4LCP7</accession>
<dbReference type="BioCyc" id="RCHA213810:RUM_RS06085-MONOMER"/>
<gene>
    <name evidence="1" type="ordered locus">RUM_12600</name>
</gene>
<reference evidence="1" key="2">
    <citation type="submission" date="2010-03" db="EMBL/GenBank/DDBJ databases">
        <authorList>
            <person name="Pajon A."/>
        </authorList>
    </citation>
    <scope>NUCLEOTIDE SEQUENCE</scope>
    <source>
        <strain evidence="1">Type strain: 18P13</strain>
    </source>
</reference>
<dbReference type="Proteomes" id="UP000007054">
    <property type="component" value="Chromosome"/>
</dbReference>
<proteinExistence type="predicted"/>
<dbReference type="KEGG" id="rch:RUM_12600"/>